<evidence type="ECO:0000256" key="5">
    <source>
        <dbReference type="ARBA" id="ARBA00022896"/>
    </source>
</evidence>
<dbReference type="InterPro" id="IPR005123">
    <property type="entry name" value="Oxoglu/Fe-dep_dioxygenase_dom"/>
</dbReference>
<evidence type="ECO:0000256" key="1">
    <source>
        <dbReference type="ARBA" id="ARBA00001961"/>
    </source>
</evidence>
<dbReference type="PANTHER" id="PTHR12117:SF0">
    <property type="entry name" value="PROLYL 3-HYDROXYLASE OGFOD1"/>
    <property type="match status" value="1"/>
</dbReference>
<keyword evidence="7" id="KW-0560">Oxidoreductase</keyword>
<dbReference type="GO" id="GO:0009896">
    <property type="term" value="P:positive regulation of catabolic process"/>
    <property type="evidence" value="ECO:0007669"/>
    <property type="project" value="UniProtKB-ARBA"/>
</dbReference>
<evidence type="ECO:0000256" key="8">
    <source>
        <dbReference type="ARBA" id="ARBA00023004"/>
    </source>
</evidence>
<organism evidence="14 15">
    <name type="scientific">Spizellomyces punctatus (strain DAOM BR117)</name>
    <dbReference type="NCBI Taxonomy" id="645134"/>
    <lineage>
        <taxon>Eukaryota</taxon>
        <taxon>Fungi</taxon>
        <taxon>Fungi incertae sedis</taxon>
        <taxon>Chytridiomycota</taxon>
        <taxon>Chytridiomycota incertae sedis</taxon>
        <taxon>Chytridiomycetes</taxon>
        <taxon>Spizellomycetales</taxon>
        <taxon>Spizellomycetaceae</taxon>
        <taxon>Spizellomyces</taxon>
    </lineage>
</organism>
<dbReference type="GO" id="GO:0006449">
    <property type="term" value="P:regulation of translational termination"/>
    <property type="evidence" value="ECO:0007669"/>
    <property type="project" value="TreeGrafter"/>
</dbReference>
<dbReference type="GO" id="GO:0005634">
    <property type="term" value="C:nucleus"/>
    <property type="evidence" value="ECO:0007669"/>
    <property type="project" value="UniProtKB-SubCell"/>
</dbReference>
<dbReference type="GO" id="GO:0031543">
    <property type="term" value="F:peptidyl-proline dioxygenase activity"/>
    <property type="evidence" value="ECO:0007669"/>
    <property type="project" value="TreeGrafter"/>
</dbReference>
<dbReference type="InterPro" id="IPR051842">
    <property type="entry name" value="uS12_prolyl_hydroxylase"/>
</dbReference>
<evidence type="ECO:0000313" key="14">
    <source>
        <dbReference type="EMBL" id="KND00974.1"/>
    </source>
</evidence>
<comment type="similarity">
    <text evidence="3">Belongs to the TPA1 family.</text>
</comment>
<dbReference type="Gene3D" id="2.60.120.620">
    <property type="entry name" value="q2cbj1_9rhob like domain"/>
    <property type="match status" value="1"/>
</dbReference>
<protein>
    <recommendedName>
        <fullName evidence="12">uS12 prolyl 3,4-dihydroxylase</fullName>
    </recommendedName>
</protein>
<dbReference type="EMBL" id="KQ257455">
    <property type="protein sequence ID" value="KND00974.1"/>
    <property type="molecule type" value="Genomic_DNA"/>
</dbReference>
<evidence type="ECO:0000256" key="10">
    <source>
        <dbReference type="ARBA" id="ARBA00047444"/>
    </source>
</evidence>
<gene>
    <name evidence="14" type="ORF">SPPG_04072</name>
</gene>
<dbReference type="GO" id="GO:0031418">
    <property type="term" value="F:L-ascorbic acid binding"/>
    <property type="evidence" value="ECO:0007669"/>
    <property type="project" value="UniProtKB-KW"/>
</dbReference>
<keyword evidence="15" id="KW-1185">Reference proteome</keyword>
<dbReference type="STRING" id="645134.A0A0L0HJF6"/>
<dbReference type="VEuPathDB" id="FungiDB:SPPG_04072"/>
<name>A0A0L0HJF6_SPIPD</name>
<comment type="catalytic activity">
    <reaction evidence="11">
        <text>[ribosomal protein uS12]-(3S)-3-hydroxy-L-proline + 2-oxoglutarate + O2 = [ribosomal protein uS12]-(3S)-3,4-dihydroxy-L-proline + succinate + CO2</text>
        <dbReference type="Rhea" id="RHEA:54160"/>
        <dbReference type="Rhea" id="RHEA-COMP:13817"/>
        <dbReference type="Rhea" id="RHEA-COMP:13818"/>
        <dbReference type="ChEBI" id="CHEBI:15379"/>
        <dbReference type="ChEBI" id="CHEBI:16526"/>
        <dbReference type="ChEBI" id="CHEBI:16810"/>
        <dbReference type="ChEBI" id="CHEBI:30031"/>
        <dbReference type="ChEBI" id="CHEBI:85428"/>
        <dbReference type="ChEBI" id="CHEBI:138052"/>
    </reaction>
</comment>
<keyword evidence="8" id="KW-0408">Iron</keyword>
<dbReference type="InParanoid" id="A0A0L0HJF6"/>
<proteinExistence type="inferred from homology"/>
<keyword evidence="9" id="KW-0539">Nucleus</keyword>
<dbReference type="Proteomes" id="UP000053201">
    <property type="component" value="Unassembled WGS sequence"/>
</dbReference>
<reference evidence="14 15" key="1">
    <citation type="submission" date="2009-08" db="EMBL/GenBank/DDBJ databases">
        <title>The Genome Sequence of Spizellomyces punctatus strain DAOM BR117.</title>
        <authorList>
            <consortium name="The Broad Institute Genome Sequencing Platform"/>
            <person name="Russ C."/>
            <person name="Cuomo C."/>
            <person name="Shea T."/>
            <person name="Young S.K."/>
            <person name="Zeng Q."/>
            <person name="Koehrsen M."/>
            <person name="Haas B."/>
            <person name="Borodovsky M."/>
            <person name="Guigo R."/>
            <person name="Alvarado L."/>
            <person name="Berlin A."/>
            <person name="Bochicchio J."/>
            <person name="Borenstein D."/>
            <person name="Chapman S."/>
            <person name="Chen Z."/>
            <person name="Engels R."/>
            <person name="Freedman E."/>
            <person name="Gellesch M."/>
            <person name="Goldberg J."/>
            <person name="Griggs A."/>
            <person name="Gujja S."/>
            <person name="Heiman D."/>
            <person name="Hepburn T."/>
            <person name="Howarth C."/>
            <person name="Jen D."/>
            <person name="Larson L."/>
            <person name="Lewis B."/>
            <person name="Mehta T."/>
            <person name="Park D."/>
            <person name="Pearson M."/>
            <person name="Roberts A."/>
            <person name="Saif S."/>
            <person name="Shenoy N."/>
            <person name="Sisk P."/>
            <person name="Stolte C."/>
            <person name="Sykes S."/>
            <person name="Thomson T."/>
            <person name="Walk T."/>
            <person name="White J."/>
            <person name="Yandava C."/>
            <person name="Burger G."/>
            <person name="Gray M.W."/>
            <person name="Holland P.W.H."/>
            <person name="King N."/>
            <person name="Lang F.B.F."/>
            <person name="Roger A.J."/>
            <person name="Ruiz-Trillo I."/>
            <person name="Lander E."/>
            <person name="Nusbaum C."/>
        </authorList>
    </citation>
    <scope>NUCLEOTIDE SEQUENCE [LARGE SCALE GENOMIC DNA]</scope>
    <source>
        <strain evidence="14 15">DAOM BR117</strain>
    </source>
</reference>
<dbReference type="FunCoup" id="A0A0L0HJF6">
    <property type="interactions" value="353"/>
</dbReference>
<evidence type="ECO:0000256" key="6">
    <source>
        <dbReference type="ARBA" id="ARBA00022964"/>
    </source>
</evidence>
<evidence type="ECO:0000256" key="9">
    <source>
        <dbReference type="ARBA" id="ARBA00023242"/>
    </source>
</evidence>
<dbReference type="InterPro" id="IPR006620">
    <property type="entry name" value="Pro_4_hyd_alph"/>
</dbReference>
<dbReference type="PANTHER" id="PTHR12117">
    <property type="entry name" value="HISTONE ACETYLTRANSFERASE COMPLEX"/>
    <property type="match status" value="1"/>
</dbReference>
<dbReference type="GeneID" id="27687546"/>
<evidence type="ECO:0000256" key="7">
    <source>
        <dbReference type="ARBA" id="ARBA00023002"/>
    </source>
</evidence>
<dbReference type="InterPro" id="IPR036390">
    <property type="entry name" value="WH_DNA-bd_sf"/>
</dbReference>
<dbReference type="InterPro" id="IPR019601">
    <property type="entry name" value="Oxoglutarate/Fe-dep_Oase_C"/>
</dbReference>
<evidence type="ECO:0000259" key="13">
    <source>
        <dbReference type="PROSITE" id="PS51471"/>
    </source>
</evidence>
<dbReference type="OMA" id="GWYHIPQ"/>
<evidence type="ECO:0000256" key="3">
    <source>
        <dbReference type="ARBA" id="ARBA00007443"/>
    </source>
</evidence>
<dbReference type="GO" id="GO:0005737">
    <property type="term" value="C:cytoplasm"/>
    <property type="evidence" value="ECO:0007669"/>
    <property type="project" value="TreeGrafter"/>
</dbReference>
<dbReference type="Pfam" id="PF10637">
    <property type="entry name" value="Ofd1_CTDD"/>
    <property type="match status" value="1"/>
</dbReference>
<dbReference type="RefSeq" id="XP_016609013.1">
    <property type="nucleotide sequence ID" value="XM_016752320.1"/>
</dbReference>
<sequence length="561" mass="62733">MGRESPKETNGENGRAAKRLRVETEDVESVFREGLLADSTQSDLAGKFRTSKPYLHCVIDHLCEDGLLRKVRDEIMSALHFTEKETDIYKVHQTGDLANMDGLPKEELAQLSSLFKLRNALYSSEFRKFIGDVTGCGHLSGSKTDMSINTYLNGCHLLNHDDVIGTRRVSYILYLPDPDEYWDPAYGGALELYPVLTKGTPAVNPSVSIPPKWNQFVMFTVQPGHSFHSVEEVVVDKARLSISGWFHVPQEGEPGYLETPENGEAPSSLEQLQAGASAPFTPFSETVDPEELEGLSEEDIVTLGRWINPRYLDIRVLEQVSERFLEDSSLQLVDFLHKDLVEQIKQATEKADEECGLLSPKLPKHGTGEHGLWKVAGPPHKFRYAMLDAAHTAKGSDDATSTLFAELVKEMFPSPAFRRWLALVTQLIPQSYRGIARRFRPGLDYTLAWSSPSQLLDATLCFATRKKAEDGAAWEGDELGGYECYMAPHEGDEDPAVYRQMDEDGALLTVSAGWNVLTLVMRDEGLMKFIKYISARAPGSRWDVAFEYELPNEEDEGDQSS</sequence>
<dbReference type="Pfam" id="PF13661">
    <property type="entry name" value="2OG-FeII_Oxy_4"/>
    <property type="match status" value="1"/>
</dbReference>
<keyword evidence="6" id="KW-0223">Dioxygenase</keyword>
<dbReference type="Gene3D" id="3.60.130.20">
    <property type="entry name" value="Oxoglutarate/iron-dependent oxygenase, C-terminal degradation domain"/>
    <property type="match status" value="1"/>
</dbReference>
<dbReference type="GO" id="GO:0010604">
    <property type="term" value="P:positive regulation of macromolecule metabolic process"/>
    <property type="evidence" value="ECO:0007669"/>
    <property type="project" value="UniProtKB-ARBA"/>
</dbReference>
<comment type="subcellular location">
    <subcellularLocation>
        <location evidence="2">Nucleus</location>
    </subcellularLocation>
</comment>
<dbReference type="PROSITE" id="PS51471">
    <property type="entry name" value="FE2OG_OXY"/>
    <property type="match status" value="1"/>
</dbReference>
<dbReference type="InterPro" id="IPR039558">
    <property type="entry name" value="TPA1/OFD1_N"/>
</dbReference>
<keyword evidence="4" id="KW-0479">Metal-binding</keyword>
<dbReference type="SUPFAM" id="SSF46785">
    <property type="entry name" value="Winged helix' DNA-binding domain"/>
    <property type="match status" value="1"/>
</dbReference>
<comment type="cofactor">
    <cofactor evidence="1">
        <name>L-ascorbate</name>
        <dbReference type="ChEBI" id="CHEBI:38290"/>
    </cofactor>
</comment>
<dbReference type="AlphaFoldDB" id="A0A0L0HJF6"/>
<evidence type="ECO:0000256" key="4">
    <source>
        <dbReference type="ARBA" id="ARBA00022723"/>
    </source>
</evidence>
<dbReference type="eggNOG" id="KOG3844">
    <property type="taxonomic scope" value="Eukaryota"/>
</dbReference>
<feature type="domain" description="Fe2OG dioxygenase" evidence="13">
    <location>
        <begin position="142"/>
        <end position="248"/>
    </location>
</feature>
<dbReference type="SMART" id="SM00702">
    <property type="entry name" value="P4Hc"/>
    <property type="match status" value="1"/>
</dbReference>
<comment type="catalytic activity">
    <reaction evidence="10">
        <text>[ribosomal protein uS12]-L-proline + 2-oxoglutarate + O2 = [ribosomal protein uS12]-(3S)-3-hydroxy-L-proline + succinate + CO2</text>
        <dbReference type="Rhea" id="RHEA:54156"/>
        <dbReference type="Rhea" id="RHEA-COMP:13816"/>
        <dbReference type="Rhea" id="RHEA-COMP:13818"/>
        <dbReference type="ChEBI" id="CHEBI:15379"/>
        <dbReference type="ChEBI" id="CHEBI:16526"/>
        <dbReference type="ChEBI" id="CHEBI:16810"/>
        <dbReference type="ChEBI" id="CHEBI:30031"/>
        <dbReference type="ChEBI" id="CHEBI:50342"/>
        <dbReference type="ChEBI" id="CHEBI:85428"/>
    </reaction>
</comment>
<dbReference type="GO" id="GO:0005506">
    <property type="term" value="F:iron ion binding"/>
    <property type="evidence" value="ECO:0007669"/>
    <property type="project" value="InterPro"/>
</dbReference>
<dbReference type="OrthoDB" id="430522at2759"/>
<evidence type="ECO:0000256" key="12">
    <source>
        <dbReference type="ARBA" id="ARBA00081607"/>
    </source>
</evidence>
<dbReference type="FunFam" id="2.60.120.620:FF:000014">
    <property type="entry name" value="Prolyl 3,4-dihydroxylase TPA1"/>
    <property type="match status" value="1"/>
</dbReference>
<accession>A0A0L0HJF6</accession>
<evidence type="ECO:0000256" key="11">
    <source>
        <dbReference type="ARBA" id="ARBA00051966"/>
    </source>
</evidence>
<keyword evidence="5" id="KW-0847">Vitamin C</keyword>
<evidence type="ECO:0000313" key="15">
    <source>
        <dbReference type="Proteomes" id="UP000053201"/>
    </source>
</evidence>
<dbReference type="InterPro" id="IPR043044">
    <property type="entry name" value="TPA1/Ofd1_C"/>
</dbReference>
<evidence type="ECO:0000256" key="2">
    <source>
        <dbReference type="ARBA" id="ARBA00004123"/>
    </source>
</evidence>